<dbReference type="RefSeq" id="WP_159391584.1">
    <property type="nucleotide sequence ID" value="NZ_LGUP01000157.1"/>
</dbReference>
<accession>A0A0L8KHZ0</accession>
<feature type="region of interest" description="Disordered" evidence="1">
    <location>
        <begin position="793"/>
        <end position="831"/>
    </location>
</feature>
<protein>
    <submittedName>
        <fullName evidence="2">Uncharacterized protein</fullName>
    </submittedName>
</protein>
<feature type="region of interest" description="Disordered" evidence="1">
    <location>
        <begin position="1703"/>
        <end position="1731"/>
    </location>
</feature>
<name>A0A0L8KHZ0_STRVR</name>
<feature type="non-terminal residue" evidence="2">
    <location>
        <position position="1"/>
    </location>
</feature>
<evidence type="ECO:0000313" key="3">
    <source>
        <dbReference type="Proteomes" id="UP000037023"/>
    </source>
</evidence>
<feature type="compositionally biased region" description="Basic and acidic residues" evidence="1">
    <location>
        <begin position="149"/>
        <end position="175"/>
    </location>
</feature>
<reference evidence="2 3" key="1">
    <citation type="submission" date="2015-06" db="EMBL/GenBank/DDBJ databases">
        <authorList>
            <person name="Hoefler B.C."/>
            <person name="Straight P.D."/>
        </authorList>
    </citation>
    <scope>NUCLEOTIDE SEQUENCE [LARGE SCALE GENOMIC DNA]</scope>
    <source>
        <strain evidence="2 3">NRRL 3427</strain>
    </source>
</reference>
<dbReference type="PANTHER" id="PTHR48125">
    <property type="entry name" value="LP07818P1"/>
    <property type="match status" value="1"/>
</dbReference>
<feature type="region of interest" description="Disordered" evidence="1">
    <location>
        <begin position="133"/>
        <end position="204"/>
    </location>
</feature>
<feature type="non-terminal residue" evidence="2">
    <location>
        <position position="1852"/>
    </location>
</feature>
<sequence length="1852" mass="199247">EYFHMQEARIAWEDANPNLLNEASQHKVGPYDGQIIDALGRTVAGFPEFAGRGDERLIDVLADLTHSELVKLEHLAGENGLTSVGKDFQSILADGTLERVVSQHTESTLGDFLPSEPPSPVVDAPESVLVVDTPEPTVETPAGTTEPAGPRDAERADGTAPERKDSGYDSLKENDGSGLEPAGPASDLSAETVSEGSARSGLPEVTVVAEGSLAQGMTARSGFVGEGGANPLSGAPREGLVVTATPERSSAEAVGVPEPTPSLDATLSPVAAPHEMPSGPGPEGGGANAPEAVLENALRSDVQHAVLQWMNSVPELVRLADVMTLADAIAATPPDAVGAVREWVSWVADNTSPEVWNAVDPQTRVRIREALLTETLASLARNDFVMAENQITLVEETATPVAPEPVSPAAPESVPPVVPEPVPPVAPESVAPVAPESVPPVAPEPVSTAPEQSGPPPAAGRRMGEAGAPDESRMMTAIVRSVESLGELAPRGEQSLVEVLRDLTPEQMIKFEALTRRHGLEEFGLSAVELIEPGGLVEQALAGKDFLVKDFLSSEALTEAGLRRESFWSEKVAESAFETVQDLFAESVREGSVRSGVREVTVVPEGTVVEGMAGEVGFVAEEAPPRESVPERVPPTARRAPTVDAPPIPDHVAYMEEARIWETRGEAEKSSLMMREYAVMREARDAWEADNPGLVGEAPQHKVGPYDDQVLAALEGAKAEFLGSAARGDERRSAARGDERLADVFVTMTDERLPQFVELANGHGLDSLGKGFYEIVEDGTLARVMERYGYRLGDGPPPEPFSSGVGTPEAVGKSVPERVGDPSGEAVGDGDWLDQMLPAVPVGEPLLARERSNGPDGSVVEAFRAGMDSFPELPDSVRDLPLVEALKELTDAQKVRLGVLMGEHGLADAPALLESGALETLLSAQEGTLRGLPSGEEPAGARPGVDEALAARVEALRDGERPMDVEGEYRSLAEGELEALLERAPGVPDGVGSEPGRVRAVQVEAEALRLGMSPEEARRYTERYEAAAAKGDMEAAEAIAGARDAHVGALERAYGELMQRLGPDAVAKARLDGSLTREIPTAADARDAGVDDVAWNSFEERIVRAVGDGRLADAQDLILARNELMESPANTTAGQDAVLAARLQALRDGDADTGGHRPVDAEVEGRALVDGDLEALLEQAPGVPEGVPLDVGPGDLRMVEALVTQARVAGVAEGEIRSWTERLSEAWSGRGRDGESLGEAGREWQQQLDQVKGRSPDPEVLLESPEATVLTQQETLARAAEEAGVSFEEHAGMMKEIRDAWAEGRPEDADTLVEQFWGRLEEATAQQQAERAAQAEQMMAQARGVTLEEYQAFQERHAARDADLLEVLDLLVNEDGPGLVDQVRQVLDGLGQDYADSPVPQMVREQLARYEDGTTASEEGLRQGLRDELLAPDAEGGAKERFKQALRELDGLVPVVESRDDVWAASLARSLAHHGGEGGMPPGEQSYWQDRYERAVQDGDTGAVIATVRDWNARYMNFERLEGLRTAADEALQDPVDREAFAQRAERALRQEDLGAFQEVARQWAVDITRAKSEADFQRTIEQTAGDLAGEADRAGMSRQEWDAFGGRIEEARAGNDFAEVLRIVDERAVRLEELRAARDVELAERLAALRDGGEGIGDRLEFLNEALAPQWTTRTQDGGETLSDESGLWELFEAKKPELLATRPADGDDPLNSLDSSPDTDPDTAAFDTGDVLRRMDRMGEDLFGQAQDMAMPREEIASWRERLESAPDHVAAREELRTRLDELRSEQRLDSLEQSSRLDQRRQLRDLGFTWEEINHHELGVKAAVERGDLERAAQLETAFDARVEQRATG</sequence>
<dbReference type="Proteomes" id="UP000037023">
    <property type="component" value="Unassembled WGS sequence"/>
</dbReference>
<comment type="caution">
    <text evidence="2">The sequence shown here is derived from an EMBL/GenBank/DDBJ whole genome shotgun (WGS) entry which is preliminary data.</text>
</comment>
<organism evidence="2 3">
    <name type="scientific">Streptomyces viridochromogenes</name>
    <dbReference type="NCBI Taxonomy" id="1938"/>
    <lineage>
        <taxon>Bacteria</taxon>
        <taxon>Bacillati</taxon>
        <taxon>Actinomycetota</taxon>
        <taxon>Actinomycetes</taxon>
        <taxon>Kitasatosporales</taxon>
        <taxon>Streptomycetaceae</taxon>
        <taxon>Streptomyces</taxon>
    </lineage>
</organism>
<evidence type="ECO:0000313" key="2">
    <source>
        <dbReference type="EMBL" id="KOG25557.1"/>
    </source>
</evidence>
<proteinExistence type="predicted"/>
<feature type="region of interest" description="Disordered" evidence="1">
    <location>
        <begin position="428"/>
        <end position="471"/>
    </location>
</feature>
<feature type="compositionally biased region" description="Low complexity" evidence="1">
    <location>
        <begin position="1711"/>
        <end position="1731"/>
    </location>
</feature>
<feature type="region of interest" description="Disordered" evidence="1">
    <location>
        <begin position="623"/>
        <end position="648"/>
    </location>
</feature>
<dbReference type="EMBL" id="LGUP01000157">
    <property type="protein sequence ID" value="KOG25557.1"/>
    <property type="molecule type" value="Genomic_DNA"/>
</dbReference>
<evidence type="ECO:0000256" key="1">
    <source>
        <dbReference type="SAM" id="MobiDB-lite"/>
    </source>
</evidence>
<dbReference type="PANTHER" id="PTHR48125:SF10">
    <property type="entry name" value="OS12G0136300 PROTEIN"/>
    <property type="match status" value="1"/>
</dbReference>
<gene>
    <name evidence="2" type="ORF">ADK34_17710</name>
</gene>